<comment type="similarity">
    <text evidence="1">Belongs to the cyclin family. Cyclin U/P subfamily.</text>
</comment>
<dbReference type="Proteomes" id="UP001054889">
    <property type="component" value="Unassembled WGS sequence"/>
</dbReference>
<proteinExistence type="inferred from homology"/>
<sequence length="273" mass="29469">MCSSAVSSDAGDRALLRDDERGVPRSLRLLATLVESESRRYAVAASRPGPTESELVRAFRGGAGATGASRSVDSDPVRSFLGGAGLNSAATPSMPVSEFLERVHRFIKLEDVRHVVEIQATCYVLAGIYLARFFRSPAARESGILLEPSTAHRLVSAALFVGAKFGADNTLPKRWTIVFEISSDCAIRATEIADLERRFLRAVDYRLFVDGACFDWFCGMLEQGPPSVERGTCRGGVKRAASAAAGEEEEDGDERRRVRPCLPPPPPPAVASN</sequence>
<dbReference type="Gene3D" id="1.10.472.10">
    <property type="entry name" value="Cyclin-like"/>
    <property type="match status" value="1"/>
</dbReference>
<comment type="caution">
    <text evidence="5">The sequence shown here is derived from an EMBL/GenBank/DDBJ whole genome shotgun (WGS) entry which is preliminary data.</text>
</comment>
<dbReference type="InterPro" id="IPR036915">
    <property type="entry name" value="Cyclin-like_sf"/>
</dbReference>
<keyword evidence="2" id="KW-0132">Cell division</keyword>
<protein>
    <recommendedName>
        <fullName evidence="7">Cyclin N-terminal domain-containing protein</fullName>
    </recommendedName>
</protein>
<evidence type="ECO:0000313" key="6">
    <source>
        <dbReference type="Proteomes" id="UP001054889"/>
    </source>
</evidence>
<dbReference type="InterPro" id="IPR013922">
    <property type="entry name" value="Cyclin_PHO80-like"/>
</dbReference>
<dbReference type="GO" id="GO:0051301">
    <property type="term" value="P:cell division"/>
    <property type="evidence" value="ECO:0007669"/>
    <property type="project" value="UniProtKB-KW"/>
</dbReference>
<feature type="region of interest" description="Disordered" evidence="4">
    <location>
        <begin position="241"/>
        <end position="273"/>
    </location>
</feature>
<gene>
    <name evidence="5" type="primary">gb20871</name>
    <name evidence="5" type="ORF">PR202_gb20871</name>
</gene>
<dbReference type="PANTHER" id="PTHR15615:SF84">
    <property type="entry name" value="OS05G0327000 PROTEIN"/>
    <property type="match status" value="1"/>
</dbReference>
<organism evidence="5 6">
    <name type="scientific">Eleusine coracana subsp. coracana</name>
    <dbReference type="NCBI Taxonomy" id="191504"/>
    <lineage>
        <taxon>Eukaryota</taxon>
        <taxon>Viridiplantae</taxon>
        <taxon>Streptophyta</taxon>
        <taxon>Embryophyta</taxon>
        <taxon>Tracheophyta</taxon>
        <taxon>Spermatophyta</taxon>
        <taxon>Magnoliopsida</taxon>
        <taxon>Liliopsida</taxon>
        <taxon>Poales</taxon>
        <taxon>Poaceae</taxon>
        <taxon>PACMAD clade</taxon>
        <taxon>Chloridoideae</taxon>
        <taxon>Cynodonteae</taxon>
        <taxon>Eleusininae</taxon>
        <taxon>Eleusine</taxon>
    </lineage>
</organism>
<accession>A0AAV5FBR5</accession>
<evidence type="ECO:0000256" key="2">
    <source>
        <dbReference type="ARBA" id="ARBA00022618"/>
    </source>
</evidence>
<keyword evidence="6" id="KW-1185">Reference proteome</keyword>
<reference evidence="5" key="1">
    <citation type="journal article" date="2018" name="DNA Res.">
        <title>Multiple hybrid de novo genome assembly of finger millet, an orphan allotetraploid crop.</title>
        <authorList>
            <person name="Hatakeyama M."/>
            <person name="Aluri S."/>
            <person name="Balachadran M.T."/>
            <person name="Sivarajan S.R."/>
            <person name="Patrignani A."/>
            <person name="Gruter S."/>
            <person name="Poveda L."/>
            <person name="Shimizu-Inatsugi R."/>
            <person name="Baeten J."/>
            <person name="Francoijs K.J."/>
            <person name="Nataraja K.N."/>
            <person name="Reddy Y.A.N."/>
            <person name="Phadnis S."/>
            <person name="Ravikumar R.L."/>
            <person name="Schlapbach R."/>
            <person name="Sreeman S.M."/>
            <person name="Shimizu K.K."/>
        </authorList>
    </citation>
    <scope>NUCLEOTIDE SEQUENCE</scope>
</reference>
<feature type="compositionally biased region" description="Pro residues" evidence="4">
    <location>
        <begin position="261"/>
        <end position="273"/>
    </location>
</feature>
<evidence type="ECO:0000313" key="5">
    <source>
        <dbReference type="EMBL" id="GJN32366.1"/>
    </source>
</evidence>
<dbReference type="SUPFAM" id="SSF47954">
    <property type="entry name" value="Cyclin-like"/>
    <property type="match status" value="1"/>
</dbReference>
<evidence type="ECO:0000256" key="3">
    <source>
        <dbReference type="ARBA" id="ARBA00023306"/>
    </source>
</evidence>
<dbReference type="GO" id="GO:0019901">
    <property type="term" value="F:protein kinase binding"/>
    <property type="evidence" value="ECO:0007669"/>
    <property type="project" value="InterPro"/>
</dbReference>
<name>A0AAV5FBR5_ELECO</name>
<evidence type="ECO:0008006" key="7">
    <source>
        <dbReference type="Google" id="ProtNLM"/>
    </source>
</evidence>
<dbReference type="AlphaFoldDB" id="A0AAV5FBR5"/>
<evidence type="ECO:0000256" key="1">
    <source>
        <dbReference type="ARBA" id="ARBA00007215"/>
    </source>
</evidence>
<dbReference type="EMBL" id="BQKI01000084">
    <property type="protein sequence ID" value="GJN32366.1"/>
    <property type="molecule type" value="Genomic_DNA"/>
</dbReference>
<evidence type="ECO:0000256" key="4">
    <source>
        <dbReference type="SAM" id="MobiDB-lite"/>
    </source>
</evidence>
<dbReference type="Pfam" id="PF08613">
    <property type="entry name" value="Cyclin"/>
    <property type="match status" value="1"/>
</dbReference>
<dbReference type="PANTHER" id="PTHR15615">
    <property type="match status" value="1"/>
</dbReference>
<reference evidence="5" key="2">
    <citation type="submission" date="2021-12" db="EMBL/GenBank/DDBJ databases">
        <title>Resequencing data analysis of finger millet.</title>
        <authorList>
            <person name="Hatakeyama M."/>
            <person name="Aluri S."/>
            <person name="Balachadran M.T."/>
            <person name="Sivarajan S.R."/>
            <person name="Poveda L."/>
            <person name="Shimizu-Inatsugi R."/>
            <person name="Schlapbach R."/>
            <person name="Sreeman S.M."/>
            <person name="Shimizu K.K."/>
        </authorList>
    </citation>
    <scope>NUCLEOTIDE SEQUENCE</scope>
</reference>
<keyword evidence="3" id="KW-0131">Cell cycle</keyword>